<dbReference type="EMBL" id="JAEPQZ010000017">
    <property type="protein sequence ID" value="KAG2172284.1"/>
    <property type="molecule type" value="Genomic_DNA"/>
</dbReference>
<accession>A0A8H7UA98</accession>
<gene>
    <name evidence="2" type="ORF">INT43_004825</name>
</gene>
<evidence type="ECO:0000313" key="2">
    <source>
        <dbReference type="EMBL" id="KAG2172284.1"/>
    </source>
</evidence>
<proteinExistence type="predicted"/>
<keyword evidence="3" id="KW-1185">Reference proteome</keyword>
<comment type="caution">
    <text evidence="2">The sequence shown here is derived from an EMBL/GenBank/DDBJ whole genome shotgun (WGS) entry which is preliminary data.</text>
</comment>
<sequence length="204" mass="22847">MAAAHASAAQLNNTTVRLAAMTLKERQTASATGLAEASTANEASSSMNLAANENSHNELRRPVYKLIALAAVQRPLVFTSVSDLLKVVYLSLSIAVQNEAKWHMSSTDQENALEVLAEWNATLAKYFGWDEQKNQFLAPLQVRYFSNDKSIEHLVTYTSQNNTLEFLWSDEEEEEAYDIQESEDEESHHSNEKFGSATTSRERK</sequence>
<organism evidence="2 3">
    <name type="scientific">Mortierella isabellina</name>
    <name type="common">Filamentous fungus</name>
    <name type="synonym">Umbelopsis isabellina</name>
    <dbReference type="NCBI Taxonomy" id="91625"/>
    <lineage>
        <taxon>Eukaryota</taxon>
        <taxon>Fungi</taxon>
        <taxon>Fungi incertae sedis</taxon>
        <taxon>Mucoromycota</taxon>
        <taxon>Mucoromycotina</taxon>
        <taxon>Umbelopsidomycetes</taxon>
        <taxon>Umbelopsidales</taxon>
        <taxon>Umbelopsidaceae</taxon>
        <taxon>Umbelopsis</taxon>
    </lineage>
</organism>
<feature type="compositionally biased region" description="Acidic residues" evidence="1">
    <location>
        <begin position="171"/>
        <end position="185"/>
    </location>
</feature>
<evidence type="ECO:0000313" key="3">
    <source>
        <dbReference type="Proteomes" id="UP000654370"/>
    </source>
</evidence>
<feature type="region of interest" description="Disordered" evidence="1">
    <location>
        <begin position="171"/>
        <end position="204"/>
    </location>
</feature>
<dbReference type="AlphaFoldDB" id="A0A8H7UA98"/>
<feature type="region of interest" description="Disordered" evidence="1">
    <location>
        <begin position="30"/>
        <end position="49"/>
    </location>
</feature>
<reference evidence="2" key="1">
    <citation type="submission" date="2020-12" db="EMBL/GenBank/DDBJ databases">
        <title>Metabolic potential, ecology and presence of endohyphal bacteria is reflected in genomic diversity of Mucoromycotina.</title>
        <authorList>
            <person name="Muszewska A."/>
            <person name="Okrasinska A."/>
            <person name="Steczkiewicz K."/>
            <person name="Drgas O."/>
            <person name="Orlowska M."/>
            <person name="Perlinska-Lenart U."/>
            <person name="Aleksandrzak-Piekarczyk T."/>
            <person name="Szatraj K."/>
            <person name="Zielenkiewicz U."/>
            <person name="Pilsyk S."/>
            <person name="Malc E."/>
            <person name="Mieczkowski P."/>
            <person name="Kruszewska J.S."/>
            <person name="Biernat P."/>
            <person name="Pawlowska J."/>
        </authorList>
    </citation>
    <scope>NUCLEOTIDE SEQUENCE</scope>
    <source>
        <strain evidence="2">WA0000067209</strain>
    </source>
</reference>
<dbReference type="Proteomes" id="UP000654370">
    <property type="component" value="Unassembled WGS sequence"/>
</dbReference>
<evidence type="ECO:0000256" key="1">
    <source>
        <dbReference type="SAM" id="MobiDB-lite"/>
    </source>
</evidence>
<name>A0A8H7UA98_MORIS</name>
<feature type="compositionally biased region" description="Low complexity" evidence="1">
    <location>
        <begin position="35"/>
        <end position="46"/>
    </location>
</feature>
<protein>
    <submittedName>
        <fullName evidence="2">Uncharacterized protein</fullName>
    </submittedName>
</protein>